<organism evidence="1 2">
    <name type="scientific">Pristionchus mayeri</name>
    <dbReference type="NCBI Taxonomy" id="1317129"/>
    <lineage>
        <taxon>Eukaryota</taxon>
        <taxon>Metazoa</taxon>
        <taxon>Ecdysozoa</taxon>
        <taxon>Nematoda</taxon>
        <taxon>Chromadorea</taxon>
        <taxon>Rhabditida</taxon>
        <taxon>Rhabditina</taxon>
        <taxon>Diplogasteromorpha</taxon>
        <taxon>Diplogasteroidea</taxon>
        <taxon>Neodiplogasteridae</taxon>
        <taxon>Pristionchus</taxon>
    </lineage>
</organism>
<feature type="non-terminal residue" evidence="1">
    <location>
        <position position="207"/>
    </location>
</feature>
<reference evidence="2" key="1">
    <citation type="submission" date="2022-10" db="EMBL/GenBank/DDBJ databases">
        <title>Genome assembly of Pristionchus species.</title>
        <authorList>
            <person name="Yoshida K."/>
            <person name="Sommer R.J."/>
        </authorList>
    </citation>
    <scope>NUCLEOTIDE SEQUENCE [LARGE SCALE GENOMIC DNA]</scope>
    <source>
        <strain evidence="2">RS5460</strain>
    </source>
</reference>
<gene>
    <name evidence="1" type="ORF">PMAYCL1PPCAC_00853</name>
</gene>
<accession>A0AAN4Z2C2</accession>
<sequence length="207" mass="22235">NGFQSGYPKIYTTGYDSVGDTRCRPVFEGRSQYNVEQSRPVIVAPIVTVDFGYSGTHSVQANQGDGTKGTFKSSVSSTVYMSPGYVGCTTTGGQQYYSKMNSVSDAYTLTANSLDINAVYTSVANTEPVKLKVNNDVLDFYGSTTSSTHSYNASTFNIELSWKRATPTSSWAMQLDFGADSLPPSSTPKSIYTTSAGSTFAFFASVI</sequence>
<dbReference type="AlphaFoldDB" id="A0AAN4Z2C2"/>
<comment type="caution">
    <text evidence="1">The sequence shown here is derived from an EMBL/GenBank/DDBJ whole genome shotgun (WGS) entry which is preliminary data.</text>
</comment>
<name>A0AAN4Z2C2_9BILA</name>
<dbReference type="EMBL" id="BTRK01000001">
    <property type="protein sequence ID" value="GMR30658.1"/>
    <property type="molecule type" value="Genomic_DNA"/>
</dbReference>
<dbReference type="Proteomes" id="UP001328107">
    <property type="component" value="Unassembled WGS sequence"/>
</dbReference>
<keyword evidence="2" id="KW-1185">Reference proteome</keyword>
<protein>
    <submittedName>
        <fullName evidence="1">Uncharacterized protein</fullName>
    </submittedName>
</protein>
<proteinExistence type="predicted"/>
<feature type="non-terminal residue" evidence="1">
    <location>
        <position position="1"/>
    </location>
</feature>
<evidence type="ECO:0000313" key="2">
    <source>
        <dbReference type="Proteomes" id="UP001328107"/>
    </source>
</evidence>
<evidence type="ECO:0000313" key="1">
    <source>
        <dbReference type="EMBL" id="GMR30658.1"/>
    </source>
</evidence>